<feature type="transmembrane region" description="Helical" evidence="1">
    <location>
        <begin position="584"/>
        <end position="604"/>
    </location>
</feature>
<keyword evidence="1" id="KW-0472">Membrane</keyword>
<dbReference type="AlphaFoldDB" id="A0A0X1KNM9"/>
<feature type="transmembrane region" description="Helical" evidence="1">
    <location>
        <begin position="473"/>
        <end position="496"/>
    </location>
</feature>
<keyword evidence="1" id="KW-0812">Transmembrane</keyword>
<name>A0A0X1KNM9_9EURY</name>
<protein>
    <submittedName>
        <fullName evidence="2">Uncharacterized protein</fullName>
    </submittedName>
</protein>
<dbReference type="PATRIC" id="fig|1432656.3.peg.1895"/>
<keyword evidence="3" id="KW-1185">Reference proteome</keyword>
<evidence type="ECO:0000313" key="2">
    <source>
        <dbReference type="EMBL" id="AJC72820.1"/>
    </source>
</evidence>
<dbReference type="OrthoDB" id="100248at2157"/>
<dbReference type="STRING" id="1432656.X802_09710"/>
<sequence>MLRYLIKIITRRMSFFLLILMSFIVSLLIFGIVGQVNHLVDENIEYTFTHYRPHAVYSLSLDFGREVSLSNMSGQVSNIINTLEKNLTNKSLSIKFLMALPVTYVKPLQINGHTIYFQAYFFRDIKDVEEFGFKFNSSKNHFLLLSYNLSRELTPEDVSSYFLGKNISLVEAYGIFREYPLDSLSNVEYVQVAVPLTNKTLSEYSRWINRDILNASGLRINIYVAVNIKNSIRDPHIIDNIITSKMPRSLTTLVVRAYTEIYGNDGVVIDLRNEINGSRRLYFNRTWINPNDEEYLVKVINQNEGIRIVSSGVTLRQADITNLVRNAGTQTVKFFGKYGGLLVVIYLPFFLLVLYAASTVFRELRSDLEILELRGIHRNFKVVQEFFIFSATGLASVSAYVSFCSFSDYSPSLLVILGVIGFVYLAMLVARIGDTWRFGRTLELLLVILLSAFILLGYMRVNSLVLAGRGYGSLMLLFSLLMALVPVMGIFIGYFFHKVCKSLVQFFEFMFDVRYYFRSLTGYSYILTFSAYSLGLSLLPRIVSLNKVLNAVFQNREYVEVVGHDDITSLGLLADYLNKLSPGFGIMGLLAISLIILISLRKYFSIREYSSLRGGDPKAIKQSFLKFLILKMSLITLLSVMVTVVVAIFLDAYIGVTYTSGRIVFENGKLTIQSLFRPPHVFVWG</sequence>
<feature type="transmembrane region" description="Helical" evidence="1">
    <location>
        <begin position="442"/>
        <end position="461"/>
    </location>
</feature>
<feature type="transmembrane region" description="Helical" evidence="1">
    <location>
        <begin position="516"/>
        <end position="539"/>
    </location>
</feature>
<keyword evidence="1" id="KW-1133">Transmembrane helix</keyword>
<feature type="transmembrane region" description="Helical" evidence="1">
    <location>
        <begin position="409"/>
        <end position="430"/>
    </location>
</feature>
<feature type="transmembrane region" description="Helical" evidence="1">
    <location>
        <begin position="382"/>
        <end position="403"/>
    </location>
</feature>
<dbReference type="Proteomes" id="UP000062043">
    <property type="component" value="Chromosome"/>
</dbReference>
<organism evidence="2 3">
    <name type="scientific">Thermococcus guaymasensis DSM 11113</name>
    <dbReference type="NCBI Taxonomy" id="1432656"/>
    <lineage>
        <taxon>Archaea</taxon>
        <taxon>Methanobacteriati</taxon>
        <taxon>Methanobacteriota</taxon>
        <taxon>Thermococci</taxon>
        <taxon>Thermococcales</taxon>
        <taxon>Thermococcaceae</taxon>
        <taxon>Thermococcus</taxon>
    </lineage>
</organism>
<accession>A0A0X1KNM9</accession>
<evidence type="ECO:0000313" key="3">
    <source>
        <dbReference type="Proteomes" id="UP000062043"/>
    </source>
</evidence>
<feature type="transmembrane region" description="Helical" evidence="1">
    <location>
        <begin position="12"/>
        <end position="33"/>
    </location>
</feature>
<dbReference type="EMBL" id="CP007140">
    <property type="protein sequence ID" value="AJC72820.1"/>
    <property type="molecule type" value="Genomic_DNA"/>
</dbReference>
<dbReference type="GeneID" id="27135925"/>
<feature type="transmembrane region" description="Helical" evidence="1">
    <location>
        <begin position="338"/>
        <end position="361"/>
    </location>
</feature>
<dbReference type="KEGG" id="tgy:X802_09710"/>
<gene>
    <name evidence="2" type="ORF">X802_09710</name>
</gene>
<feature type="transmembrane region" description="Helical" evidence="1">
    <location>
        <begin position="624"/>
        <end position="650"/>
    </location>
</feature>
<proteinExistence type="predicted"/>
<dbReference type="RefSeq" id="WP_062373378.1">
    <property type="nucleotide sequence ID" value="NZ_CP007140.1"/>
</dbReference>
<evidence type="ECO:0000256" key="1">
    <source>
        <dbReference type="SAM" id="Phobius"/>
    </source>
</evidence>
<reference evidence="2 3" key="1">
    <citation type="submission" date="2014-01" db="EMBL/GenBank/DDBJ databases">
        <title>Genome sequencing of Thermococcus guaymasensis.</title>
        <authorList>
            <person name="Zhang X."/>
            <person name="Alvare G."/>
            <person name="Fristensky B."/>
            <person name="Chen L."/>
            <person name="Suen T."/>
            <person name="Chen Q."/>
            <person name="Ma K."/>
        </authorList>
    </citation>
    <scope>NUCLEOTIDE SEQUENCE [LARGE SCALE GENOMIC DNA]</scope>
    <source>
        <strain evidence="2 3">DSM 11113</strain>
    </source>
</reference>